<dbReference type="PANTHER" id="PTHR22774">
    <property type="entry name" value="CHOREIN N-TERMINAL DOMAIN-CONTAINING PROTEIN"/>
    <property type="match status" value="1"/>
</dbReference>
<dbReference type="InterPro" id="IPR026728">
    <property type="entry name" value="BLTP3A/B"/>
</dbReference>
<protein>
    <submittedName>
        <fullName evidence="2">UHRF1BP1L</fullName>
    </submittedName>
</protein>
<sequence>MSVFQLSRLTVESRTPSWKQGELRLCRIKDTERGEILLFKQVDWQVVRIEAKARTPDSNLTPLRLITNQACCRLTIKKRLKDCSLVDWKVMVVLDDLLWVLTDSQLLAAVHFSSTLSELIRRSTEQAHKVKAKHKLEVSVQQQQNEARQQNKPVPPTQQHKAQGSVPLSSISRFFNHYNIHETSYHILCHRIDLHLCDELNPTDGVKQESPSNPEEEVQSSRRTSLLQKRLKYLMSSCIVIRLDEYQAFKVSTAQSCRRGPAGAKQDRFLSSDLHSISLPPETKALHLELTSYYYPGEMSCPGRWLMCPGPVDMALVAAPPPNLYAYLGPLVLTYDITTILWLNTFFMNLQNSLVSHGLAAQVNTSLTQS</sequence>
<gene>
    <name evidence="2" type="ORF">LAZ67_17000173</name>
</gene>
<keyword evidence="3" id="KW-1185">Reference proteome</keyword>
<organism evidence="2 3">
    <name type="scientific">Cordylochernes scorpioides</name>
    <dbReference type="NCBI Taxonomy" id="51811"/>
    <lineage>
        <taxon>Eukaryota</taxon>
        <taxon>Metazoa</taxon>
        <taxon>Ecdysozoa</taxon>
        <taxon>Arthropoda</taxon>
        <taxon>Chelicerata</taxon>
        <taxon>Arachnida</taxon>
        <taxon>Pseudoscorpiones</taxon>
        <taxon>Cheliferoidea</taxon>
        <taxon>Chernetidae</taxon>
        <taxon>Cordylochernes</taxon>
    </lineage>
</organism>
<name>A0ABY6LCJ9_9ARAC</name>
<evidence type="ECO:0000313" key="2">
    <source>
        <dbReference type="EMBL" id="UYV78895.1"/>
    </source>
</evidence>
<accession>A0ABY6LCJ9</accession>
<dbReference type="Pfam" id="PF24917">
    <property type="entry name" value="BLTP3A_B"/>
    <property type="match status" value="2"/>
</dbReference>
<evidence type="ECO:0000313" key="3">
    <source>
        <dbReference type="Proteomes" id="UP001235939"/>
    </source>
</evidence>
<reference evidence="2 3" key="1">
    <citation type="submission" date="2022-01" db="EMBL/GenBank/DDBJ databases">
        <title>A chromosomal length assembly of Cordylochernes scorpioides.</title>
        <authorList>
            <person name="Zeh D."/>
            <person name="Zeh J."/>
        </authorList>
    </citation>
    <scope>NUCLEOTIDE SEQUENCE [LARGE SCALE GENOMIC DNA]</scope>
    <source>
        <strain evidence="2">IN4F17</strain>
        <tissue evidence="2">Whole Body</tissue>
    </source>
</reference>
<feature type="compositionally biased region" description="Low complexity" evidence="1">
    <location>
        <begin position="141"/>
        <end position="150"/>
    </location>
</feature>
<dbReference type="PANTHER" id="PTHR22774:SF11">
    <property type="entry name" value="CHOREIN N-TERMINAL DOMAIN-CONTAINING PROTEIN"/>
    <property type="match status" value="1"/>
</dbReference>
<feature type="region of interest" description="Disordered" evidence="1">
    <location>
        <begin position="138"/>
        <end position="165"/>
    </location>
</feature>
<evidence type="ECO:0000256" key="1">
    <source>
        <dbReference type="SAM" id="MobiDB-lite"/>
    </source>
</evidence>
<proteinExistence type="predicted"/>
<dbReference type="Proteomes" id="UP001235939">
    <property type="component" value="Chromosome 17"/>
</dbReference>
<dbReference type="EMBL" id="CP092879">
    <property type="protein sequence ID" value="UYV78895.1"/>
    <property type="molecule type" value="Genomic_DNA"/>
</dbReference>